<evidence type="ECO:0000256" key="3">
    <source>
        <dbReference type="ARBA" id="ARBA00022833"/>
    </source>
</evidence>
<feature type="compositionally biased region" description="Pro residues" evidence="5">
    <location>
        <begin position="114"/>
        <end position="123"/>
    </location>
</feature>
<organism evidence="7 8">
    <name type="scientific">Ectocarpus siliculosus</name>
    <name type="common">Brown alga</name>
    <name type="synonym">Conferva siliculosa</name>
    <dbReference type="NCBI Taxonomy" id="2880"/>
    <lineage>
        <taxon>Eukaryota</taxon>
        <taxon>Sar</taxon>
        <taxon>Stramenopiles</taxon>
        <taxon>Ochrophyta</taxon>
        <taxon>PX clade</taxon>
        <taxon>Phaeophyceae</taxon>
        <taxon>Ectocarpales</taxon>
        <taxon>Ectocarpaceae</taxon>
        <taxon>Ectocarpus</taxon>
    </lineage>
</organism>
<dbReference type="Proteomes" id="UP000002630">
    <property type="component" value="Linkage Group LG25"/>
</dbReference>
<dbReference type="GO" id="GO:0031901">
    <property type="term" value="C:early endosome membrane"/>
    <property type="evidence" value="ECO:0007669"/>
    <property type="project" value="TreeGrafter"/>
</dbReference>
<dbReference type="InParanoid" id="D8LL66"/>
<sequence>MDDDSSPSCLLCDALFTFTNRGHHCRACLKLVCSACSSNMWKLEAGRSRGYGSAGRRAAFKRVCDKCYGTLVATKEVLVGGDAASLDSGEHVHFEVIVHETLGRAQASRGDAPPSVPVGPSSPRPGAATTGFGVGFSGRATWGEGDDAAAGGGGGAAWARRGRCPNRRRLPLRQPLRPGRHPSSREMAPRSAWPVSPARAALAGKGTSASIRTSCSGCRALAAPGTISFWRCTTGRAGYQPWQTPFSGTVGYRSTGFHARGGVDM</sequence>
<dbReference type="EMBL" id="FN649750">
    <property type="protein sequence ID" value="CBN76126.1"/>
    <property type="molecule type" value="Genomic_DNA"/>
</dbReference>
<keyword evidence="8" id="KW-1185">Reference proteome</keyword>
<dbReference type="PANTHER" id="PTHR46319:SF3">
    <property type="entry name" value="ZINC FINGER FYVE DOMAIN-CONTAINING PROTEIN"/>
    <property type="match status" value="1"/>
</dbReference>
<feature type="domain" description="FYVE-type" evidence="6">
    <location>
        <begin position="3"/>
        <end position="72"/>
    </location>
</feature>
<evidence type="ECO:0000256" key="5">
    <source>
        <dbReference type="SAM" id="MobiDB-lite"/>
    </source>
</evidence>
<feature type="region of interest" description="Disordered" evidence="5">
    <location>
        <begin position="105"/>
        <end position="194"/>
    </location>
</feature>
<dbReference type="STRING" id="2880.D8LL66"/>
<dbReference type="GO" id="GO:0008270">
    <property type="term" value="F:zinc ion binding"/>
    <property type="evidence" value="ECO:0007669"/>
    <property type="project" value="UniProtKB-KW"/>
</dbReference>
<keyword evidence="1" id="KW-0479">Metal-binding</keyword>
<dbReference type="SMART" id="SM00064">
    <property type="entry name" value="FYVE"/>
    <property type="match status" value="1"/>
</dbReference>
<keyword evidence="2 4" id="KW-0863">Zinc-finger</keyword>
<dbReference type="InterPro" id="IPR011011">
    <property type="entry name" value="Znf_FYVE_PHD"/>
</dbReference>
<dbReference type="InterPro" id="IPR017455">
    <property type="entry name" value="Znf_FYVE-rel"/>
</dbReference>
<evidence type="ECO:0000259" key="6">
    <source>
        <dbReference type="PROSITE" id="PS50178"/>
    </source>
</evidence>
<reference evidence="7 8" key="1">
    <citation type="journal article" date="2010" name="Nature">
        <title>The Ectocarpus genome and the independent evolution of multicellularity in brown algae.</title>
        <authorList>
            <person name="Cock J.M."/>
            <person name="Sterck L."/>
            <person name="Rouze P."/>
            <person name="Scornet D."/>
            <person name="Allen A.E."/>
            <person name="Amoutzias G."/>
            <person name="Anthouard V."/>
            <person name="Artiguenave F."/>
            <person name="Aury J.M."/>
            <person name="Badger J.H."/>
            <person name="Beszteri B."/>
            <person name="Billiau K."/>
            <person name="Bonnet E."/>
            <person name="Bothwell J.H."/>
            <person name="Bowler C."/>
            <person name="Boyen C."/>
            <person name="Brownlee C."/>
            <person name="Carrano C.J."/>
            <person name="Charrier B."/>
            <person name="Cho G.Y."/>
            <person name="Coelho S.M."/>
            <person name="Collen J."/>
            <person name="Corre E."/>
            <person name="Da Silva C."/>
            <person name="Delage L."/>
            <person name="Delaroque N."/>
            <person name="Dittami S.M."/>
            <person name="Doulbeau S."/>
            <person name="Elias M."/>
            <person name="Farnham G."/>
            <person name="Gachon C.M."/>
            <person name="Gschloessl B."/>
            <person name="Heesch S."/>
            <person name="Jabbari K."/>
            <person name="Jubin C."/>
            <person name="Kawai H."/>
            <person name="Kimura K."/>
            <person name="Kloareg B."/>
            <person name="Kupper F.C."/>
            <person name="Lang D."/>
            <person name="Le Bail A."/>
            <person name="Leblanc C."/>
            <person name="Lerouge P."/>
            <person name="Lohr M."/>
            <person name="Lopez P.J."/>
            <person name="Martens C."/>
            <person name="Maumus F."/>
            <person name="Michel G."/>
            <person name="Miranda-Saavedra D."/>
            <person name="Morales J."/>
            <person name="Moreau H."/>
            <person name="Motomura T."/>
            <person name="Nagasato C."/>
            <person name="Napoli C.A."/>
            <person name="Nelson D.R."/>
            <person name="Nyvall-Collen P."/>
            <person name="Peters A.F."/>
            <person name="Pommier C."/>
            <person name="Potin P."/>
            <person name="Poulain J."/>
            <person name="Quesneville H."/>
            <person name="Read B."/>
            <person name="Rensing S.A."/>
            <person name="Ritter A."/>
            <person name="Rousvoal S."/>
            <person name="Samanta M."/>
            <person name="Samson G."/>
            <person name="Schroeder D.C."/>
            <person name="Segurens B."/>
            <person name="Strittmatter M."/>
            <person name="Tonon T."/>
            <person name="Tregear J.W."/>
            <person name="Valentin K."/>
            <person name="von Dassow P."/>
            <person name="Yamagishi T."/>
            <person name="Van de Peer Y."/>
            <person name="Wincker P."/>
        </authorList>
    </citation>
    <scope>NUCLEOTIDE SEQUENCE [LARGE SCALE GENOMIC DNA]</scope>
    <source>
        <strain evidence="8">Ec32 / CCAP1310/4</strain>
    </source>
</reference>
<proteinExistence type="predicted"/>
<gene>
    <name evidence="7" type="ORF">Esi_0340_0004</name>
</gene>
<dbReference type="PROSITE" id="PS50178">
    <property type="entry name" value="ZF_FYVE"/>
    <property type="match status" value="1"/>
</dbReference>
<dbReference type="OrthoDB" id="245697at2759"/>
<evidence type="ECO:0000313" key="8">
    <source>
        <dbReference type="Proteomes" id="UP000002630"/>
    </source>
</evidence>
<keyword evidence="3" id="KW-0862">Zinc</keyword>
<feature type="compositionally biased region" description="Basic residues" evidence="5">
    <location>
        <begin position="160"/>
        <end position="171"/>
    </location>
</feature>
<dbReference type="InterPro" id="IPR013083">
    <property type="entry name" value="Znf_RING/FYVE/PHD"/>
</dbReference>
<dbReference type="GO" id="GO:0016197">
    <property type="term" value="P:endosomal transport"/>
    <property type="evidence" value="ECO:0007669"/>
    <property type="project" value="TreeGrafter"/>
</dbReference>
<evidence type="ECO:0000256" key="2">
    <source>
        <dbReference type="ARBA" id="ARBA00022771"/>
    </source>
</evidence>
<evidence type="ECO:0000256" key="4">
    <source>
        <dbReference type="PROSITE-ProRule" id="PRU00091"/>
    </source>
</evidence>
<dbReference type="EMBL" id="FN648532">
    <property type="protein sequence ID" value="CBN76126.1"/>
    <property type="molecule type" value="Genomic_DNA"/>
</dbReference>
<evidence type="ECO:0000313" key="7">
    <source>
        <dbReference type="EMBL" id="CBN76126.1"/>
    </source>
</evidence>
<evidence type="ECO:0000256" key="1">
    <source>
        <dbReference type="ARBA" id="ARBA00022723"/>
    </source>
</evidence>
<dbReference type="SUPFAM" id="SSF57903">
    <property type="entry name" value="FYVE/PHD zinc finger"/>
    <property type="match status" value="1"/>
</dbReference>
<name>D8LL66_ECTSI</name>
<dbReference type="InterPro" id="IPR000306">
    <property type="entry name" value="Znf_FYVE"/>
</dbReference>
<dbReference type="Gene3D" id="3.30.40.10">
    <property type="entry name" value="Zinc/RING finger domain, C3HC4 (zinc finger)"/>
    <property type="match status" value="1"/>
</dbReference>
<dbReference type="Pfam" id="PF01363">
    <property type="entry name" value="FYVE"/>
    <property type="match status" value="1"/>
</dbReference>
<accession>D8LL66</accession>
<dbReference type="PANTHER" id="PTHR46319">
    <property type="entry name" value="ZINC FINGER FYVE DOMAIN-CONTAINING PROTEIN"/>
    <property type="match status" value="1"/>
</dbReference>
<dbReference type="AlphaFoldDB" id="D8LL66"/>
<protein>
    <submittedName>
        <fullName evidence="7">FYVE, RhoGEF and PH domain containing 6</fullName>
    </submittedName>
</protein>